<dbReference type="InterPro" id="IPR001138">
    <property type="entry name" value="Zn2Cys6_DnaBD"/>
</dbReference>
<dbReference type="PROSITE" id="PS50048">
    <property type="entry name" value="ZN2_CY6_FUNGAL_2"/>
    <property type="match status" value="1"/>
</dbReference>
<dbReference type="CDD" id="cd00067">
    <property type="entry name" value="GAL4"/>
    <property type="match status" value="1"/>
</dbReference>
<keyword evidence="1" id="KW-0805">Transcription regulation</keyword>
<organism evidence="6 7">
    <name type="scientific">Glonium stellatum</name>
    <dbReference type="NCBI Taxonomy" id="574774"/>
    <lineage>
        <taxon>Eukaryota</taxon>
        <taxon>Fungi</taxon>
        <taxon>Dikarya</taxon>
        <taxon>Ascomycota</taxon>
        <taxon>Pezizomycotina</taxon>
        <taxon>Dothideomycetes</taxon>
        <taxon>Pleosporomycetidae</taxon>
        <taxon>Gloniales</taxon>
        <taxon>Gloniaceae</taxon>
        <taxon>Glonium</taxon>
    </lineage>
</organism>
<evidence type="ECO:0000313" key="6">
    <source>
        <dbReference type="EMBL" id="OCL13269.1"/>
    </source>
</evidence>
<keyword evidence="3" id="KW-0539">Nucleus</keyword>
<feature type="compositionally biased region" description="Polar residues" evidence="4">
    <location>
        <begin position="698"/>
        <end position="709"/>
    </location>
</feature>
<accession>A0A8E2FA70</accession>
<name>A0A8E2FA70_9PEZI</name>
<feature type="domain" description="Zn(2)-C6 fungal-type" evidence="5">
    <location>
        <begin position="32"/>
        <end position="63"/>
    </location>
</feature>
<evidence type="ECO:0000256" key="4">
    <source>
        <dbReference type="SAM" id="MobiDB-lite"/>
    </source>
</evidence>
<dbReference type="CDD" id="cd12148">
    <property type="entry name" value="fungal_TF_MHR"/>
    <property type="match status" value="1"/>
</dbReference>
<reference evidence="6 7" key="1">
    <citation type="journal article" date="2016" name="Nat. Commun.">
        <title>Ectomycorrhizal ecology is imprinted in the genome of the dominant symbiotic fungus Cenococcum geophilum.</title>
        <authorList>
            <consortium name="DOE Joint Genome Institute"/>
            <person name="Peter M."/>
            <person name="Kohler A."/>
            <person name="Ohm R.A."/>
            <person name="Kuo A."/>
            <person name="Krutzmann J."/>
            <person name="Morin E."/>
            <person name="Arend M."/>
            <person name="Barry K.W."/>
            <person name="Binder M."/>
            <person name="Choi C."/>
            <person name="Clum A."/>
            <person name="Copeland A."/>
            <person name="Grisel N."/>
            <person name="Haridas S."/>
            <person name="Kipfer T."/>
            <person name="LaButti K."/>
            <person name="Lindquist E."/>
            <person name="Lipzen A."/>
            <person name="Maire R."/>
            <person name="Meier B."/>
            <person name="Mihaltcheva S."/>
            <person name="Molinier V."/>
            <person name="Murat C."/>
            <person name="Poggeler S."/>
            <person name="Quandt C.A."/>
            <person name="Sperisen C."/>
            <person name="Tritt A."/>
            <person name="Tisserant E."/>
            <person name="Crous P.W."/>
            <person name="Henrissat B."/>
            <person name="Nehls U."/>
            <person name="Egli S."/>
            <person name="Spatafora J.W."/>
            <person name="Grigoriev I.V."/>
            <person name="Martin F.M."/>
        </authorList>
    </citation>
    <scope>NUCLEOTIDE SEQUENCE [LARGE SCALE GENOMIC DNA]</scope>
    <source>
        <strain evidence="6 7">CBS 207.34</strain>
    </source>
</reference>
<gene>
    <name evidence="6" type="ORF">AOQ84DRAFT_436443</name>
</gene>
<evidence type="ECO:0000313" key="7">
    <source>
        <dbReference type="Proteomes" id="UP000250140"/>
    </source>
</evidence>
<dbReference type="EMBL" id="KV748753">
    <property type="protein sequence ID" value="OCL13269.1"/>
    <property type="molecule type" value="Genomic_DNA"/>
</dbReference>
<dbReference type="AlphaFoldDB" id="A0A8E2FA70"/>
<dbReference type="Pfam" id="PF00172">
    <property type="entry name" value="Zn_clus"/>
    <property type="match status" value="1"/>
</dbReference>
<evidence type="ECO:0000256" key="3">
    <source>
        <dbReference type="ARBA" id="ARBA00023242"/>
    </source>
</evidence>
<keyword evidence="2" id="KW-0804">Transcription</keyword>
<feature type="region of interest" description="Disordered" evidence="4">
    <location>
        <begin position="698"/>
        <end position="730"/>
    </location>
</feature>
<sequence>MLPSTSRTPISTRADTNSHAVKRRQVRKGTFSCWECKRRKTRCEFKHKSSFVCVSCQRRGISCIGQQFADPAESSDVGAEERVVQVESLVSQLIQQGSTQPTWPSGLNITNDENENDDSRDDISVQVADLNAADNINWHLPSLLTTTHKLFPGSRSLSSQLHAVLPHPTKAALILTRGKFSNLPIHARGQPSRKITSSMIGAEHLAQVSELPLPTAHPVHFAHKPIYDAARRYFNIASRYVTSQDFLMDSIDGVETLMLQSCYYINLGDTRSAWLVVRRALTIAQLIGLPLQTKEADCREENVWFRLVLGDRCLSWILGLSPAVTDNTFASEHELVADAWSAKLERIHTVVFGRIITRNLRMQRRRRCRHLEEAENDPYDDCQVTQEIDYELKQAARSPPTDWWLCPSLNNGFMHVETMDKTEKLIAQMHHHFLLIILHQPYLIRKLPTPTTIDSAVSARSPFNDAYSQIAVLSASREALSRFVLLRSFHRTLSYRGVDDKAFVASMMFLLVHLNGHSLGRANVLEHQRLHDLGIINEVISIIKETSFANKDALGTSMVQVLKKLLEIEAHSADGRSCFIWMEESPVGKDNYEIREDDDGLSLPIPYFGSIRIASQEPRKLQSPADLGLNSIYTAELASGISTATGYSDTRYTIGDQDSTDVPSVSNLQLQHTVPINEAIDYDENLDWQLSMDLNMQDVSQSPTHTPQGLSPPDQMVDPQYYPNQEEDTTFLKSWLNEEIPPDENQVETEV</sequence>
<dbReference type="Gene3D" id="4.10.240.10">
    <property type="entry name" value="Zn(2)-C6 fungal-type DNA-binding domain"/>
    <property type="match status" value="1"/>
</dbReference>
<feature type="compositionally biased region" description="Polar residues" evidence="4">
    <location>
        <begin position="1"/>
        <end position="19"/>
    </location>
</feature>
<dbReference type="Proteomes" id="UP000250140">
    <property type="component" value="Unassembled WGS sequence"/>
</dbReference>
<dbReference type="PANTHER" id="PTHR47840">
    <property type="entry name" value="ZN(II)2CYS6 TRANSCRIPTION FACTOR (EUROFUNG)-RELATED"/>
    <property type="match status" value="1"/>
</dbReference>
<evidence type="ECO:0000256" key="1">
    <source>
        <dbReference type="ARBA" id="ARBA00023015"/>
    </source>
</evidence>
<proteinExistence type="predicted"/>
<dbReference type="PROSITE" id="PS00463">
    <property type="entry name" value="ZN2_CY6_FUNGAL_1"/>
    <property type="match status" value="1"/>
</dbReference>
<protein>
    <recommendedName>
        <fullName evidence="5">Zn(2)-C6 fungal-type domain-containing protein</fullName>
    </recommendedName>
</protein>
<feature type="region of interest" description="Disordered" evidence="4">
    <location>
        <begin position="1"/>
        <end position="23"/>
    </location>
</feature>
<dbReference type="OrthoDB" id="5392779at2759"/>
<dbReference type="InterPro" id="IPR036864">
    <property type="entry name" value="Zn2-C6_fun-type_DNA-bd_sf"/>
</dbReference>
<keyword evidence="7" id="KW-1185">Reference proteome</keyword>
<dbReference type="SUPFAM" id="SSF57701">
    <property type="entry name" value="Zn2/Cys6 DNA-binding domain"/>
    <property type="match status" value="1"/>
</dbReference>
<evidence type="ECO:0000256" key="2">
    <source>
        <dbReference type="ARBA" id="ARBA00023163"/>
    </source>
</evidence>
<dbReference type="GO" id="GO:0000981">
    <property type="term" value="F:DNA-binding transcription factor activity, RNA polymerase II-specific"/>
    <property type="evidence" value="ECO:0007669"/>
    <property type="project" value="InterPro"/>
</dbReference>
<dbReference type="SMART" id="SM00066">
    <property type="entry name" value="GAL4"/>
    <property type="match status" value="1"/>
</dbReference>
<dbReference type="GO" id="GO:0008270">
    <property type="term" value="F:zinc ion binding"/>
    <property type="evidence" value="ECO:0007669"/>
    <property type="project" value="InterPro"/>
</dbReference>
<evidence type="ECO:0000259" key="5">
    <source>
        <dbReference type="PROSITE" id="PS50048"/>
    </source>
</evidence>
<dbReference type="PANTHER" id="PTHR47840:SF1">
    <property type="entry name" value="ZN(II)2CYS6 TRANSCRIPTION FACTOR (EUROFUNG)"/>
    <property type="match status" value="1"/>
</dbReference>